<evidence type="ECO:0000313" key="3">
    <source>
        <dbReference type="EMBL" id="ABI68173.1"/>
    </source>
</evidence>
<feature type="compositionally biased region" description="Basic and acidic residues" evidence="1">
    <location>
        <begin position="443"/>
        <end position="474"/>
    </location>
</feature>
<feature type="region of interest" description="Disordered" evidence="1">
    <location>
        <begin position="1"/>
        <end position="106"/>
    </location>
</feature>
<evidence type="ECO:0000259" key="2">
    <source>
        <dbReference type="Pfam" id="PF02120"/>
    </source>
</evidence>
<dbReference type="EMBL" id="CP000448">
    <property type="protein sequence ID" value="ABI68173.1"/>
    <property type="molecule type" value="Genomic_DNA"/>
</dbReference>
<name>Q0AYN1_SYNWW</name>
<evidence type="ECO:0000256" key="1">
    <source>
        <dbReference type="SAM" id="MobiDB-lite"/>
    </source>
</evidence>
<gene>
    <name evidence="3" type="ordered locus">Swol_0855</name>
</gene>
<protein>
    <submittedName>
        <fullName evidence="3">Flagellar hook-length control protein-like protein</fullName>
    </submittedName>
</protein>
<dbReference type="InterPro" id="IPR038610">
    <property type="entry name" value="FliK-like_C_sf"/>
</dbReference>
<dbReference type="CDD" id="cd17470">
    <property type="entry name" value="T3SS_Flik_C"/>
    <property type="match status" value="1"/>
</dbReference>
<dbReference type="Pfam" id="PF02120">
    <property type="entry name" value="Flg_hook"/>
    <property type="match status" value="1"/>
</dbReference>
<dbReference type="HOGENOM" id="CLU_382596_0_0_9"/>
<dbReference type="STRING" id="335541.Swol_0855"/>
<reference evidence="4" key="1">
    <citation type="journal article" date="2010" name="Environ. Microbiol.">
        <title>The genome of Syntrophomonas wolfei: new insights into syntrophic metabolism and biohydrogen production.</title>
        <authorList>
            <person name="Sieber J.R."/>
            <person name="Sims D.R."/>
            <person name="Han C."/>
            <person name="Kim E."/>
            <person name="Lykidis A."/>
            <person name="Lapidus A.L."/>
            <person name="McDonnald E."/>
            <person name="Rohlin L."/>
            <person name="Culley D.E."/>
            <person name="Gunsalus R."/>
            <person name="McInerney M.J."/>
        </authorList>
    </citation>
    <scope>NUCLEOTIDE SEQUENCE [LARGE SCALE GENOMIC DNA]</scope>
    <source>
        <strain evidence="4">DSM 2245B / Goettingen</strain>
    </source>
</reference>
<dbReference type="AlphaFoldDB" id="Q0AYN1"/>
<sequence>MTGLDMVAVAPKAEGATNTSPLRNPVAKGKNENDFPRQLKKASSKQSVRQESKGAGSLREATTAKLKFLKNSGEQERAGPGAEVISESCHISEKQEATPPPNAAEKERELAGLPYPLLLAGADVNPKPIGEELNLKAGAESNPEMENMTLPREDGKSLPDDNAVKNATGQFSNLGDGKLFLIENSALFPTTSSQEEATIASVVKLAAALSGDLTPGTEIIKHSLDGKTISLLEEAAKRKPEPAFNAARELAIKVASEGESGISAAGEELLASGKKSYAQVPAVIVKNETGTSPQEQESLVLAGKLQANESQPGNEPRLNPATPEKEAARTPQPGSFQSQPEKAGQEIAEQFPFNERMQQGEQGQETKKPGFKAEIAEEELPFNERLQLGEQGQETKKLGMKVEVQLNSGKENNMPLLSKAAGEPVKAGYDPAALAVLLAKAQGKGEKLSGKDQAEHTKENLLDGKGTTGDKPDNKGSLVKGEVVSFRLPEAAAKPQSENNAAEELKLAENDKNQPLKANMPEKEPAELPENRESGKNLPGFKMEHTLQDNNFRNVGKPIQERSWVDPEKFMEQVVRKAEVMIKQNSSEMRIQLHPEFLGKMTIKLVLEDGLLTARFITENHQVKHLLDSNLNSLRQSLESQGIRVEKTEVNVQLNNGGLFDGSEGSRQDLWEQPRFSSQYNSSEAGSDAYQASSIGDELLEDGLIESGETNGISADGSMNFLI</sequence>
<keyword evidence="3" id="KW-0966">Cell projection</keyword>
<dbReference type="eggNOG" id="COG3144">
    <property type="taxonomic scope" value="Bacteria"/>
</dbReference>
<organism evidence="3 4">
    <name type="scientific">Syntrophomonas wolfei subsp. wolfei (strain DSM 2245B / Goettingen)</name>
    <dbReference type="NCBI Taxonomy" id="335541"/>
    <lineage>
        <taxon>Bacteria</taxon>
        <taxon>Bacillati</taxon>
        <taxon>Bacillota</taxon>
        <taxon>Clostridia</taxon>
        <taxon>Eubacteriales</taxon>
        <taxon>Syntrophomonadaceae</taxon>
        <taxon>Syntrophomonas</taxon>
    </lineage>
</organism>
<feature type="domain" description="Flagellar hook-length control protein-like C-terminal" evidence="2">
    <location>
        <begin position="576"/>
        <end position="656"/>
    </location>
</feature>
<dbReference type="OrthoDB" id="1950002at2"/>
<accession>Q0AYN1</accession>
<proteinExistence type="predicted"/>
<feature type="region of interest" description="Disordered" evidence="1">
    <location>
        <begin position="307"/>
        <end position="346"/>
    </location>
</feature>
<keyword evidence="4" id="KW-1185">Reference proteome</keyword>
<keyword evidence="3" id="KW-0282">Flagellum</keyword>
<dbReference type="RefSeq" id="WP_011640278.1">
    <property type="nucleotide sequence ID" value="NC_008346.1"/>
</dbReference>
<keyword evidence="3" id="KW-0969">Cilium</keyword>
<dbReference type="Gene3D" id="3.30.750.140">
    <property type="match status" value="1"/>
</dbReference>
<dbReference type="Proteomes" id="UP000001968">
    <property type="component" value="Chromosome"/>
</dbReference>
<dbReference type="KEGG" id="swo:Swol_0855"/>
<feature type="region of interest" description="Disordered" evidence="1">
    <location>
        <begin position="442"/>
        <end position="478"/>
    </location>
</feature>
<evidence type="ECO:0000313" key="4">
    <source>
        <dbReference type="Proteomes" id="UP000001968"/>
    </source>
</evidence>
<feature type="compositionally biased region" description="Basic and acidic residues" evidence="1">
    <location>
        <begin position="507"/>
        <end position="535"/>
    </location>
</feature>
<dbReference type="InterPro" id="IPR021136">
    <property type="entry name" value="Flagellar_hook_control-like_C"/>
</dbReference>
<feature type="region of interest" description="Disordered" evidence="1">
    <location>
        <begin position="507"/>
        <end position="539"/>
    </location>
</feature>